<evidence type="ECO:0000313" key="3">
    <source>
        <dbReference type="Proteomes" id="UP001152755"/>
    </source>
</evidence>
<dbReference type="AlphaFoldDB" id="A0A9X4M2R6"/>
<dbReference type="Pfam" id="PF01047">
    <property type="entry name" value="MarR"/>
    <property type="match status" value="1"/>
</dbReference>
<keyword evidence="3" id="KW-1185">Reference proteome</keyword>
<reference evidence="2" key="1">
    <citation type="submission" date="2022-08" db="EMBL/GenBank/DDBJ databases">
        <title>Genome analysis of Corynebacteriales strain.</title>
        <authorList>
            <person name="Lee S.D."/>
        </authorList>
    </citation>
    <scope>NUCLEOTIDE SEQUENCE</scope>
    <source>
        <strain evidence="2">D3-21</strain>
    </source>
</reference>
<sequence>MEQGSGEVSLADVIARLRRAMRRAARAGDPDNTLSVAQLELLSCLSENPGSRPSELAKRLRLAPSSVTTLVNGLRTRGMISRVGGTADRRTVVLSVTEDGAAAVQRWNSTNATILRAALADLHPGWQHLIGAALPALRELIQAIDSLADHPADDGHTGKR</sequence>
<dbReference type="SUPFAM" id="SSF46785">
    <property type="entry name" value="Winged helix' DNA-binding domain"/>
    <property type="match status" value="1"/>
</dbReference>
<dbReference type="RefSeq" id="WP_277830687.1">
    <property type="nucleotide sequence ID" value="NZ_JAAIVF010000001.1"/>
</dbReference>
<dbReference type="InterPro" id="IPR036390">
    <property type="entry name" value="WH_DNA-bd_sf"/>
</dbReference>
<dbReference type="PANTHER" id="PTHR33164">
    <property type="entry name" value="TRANSCRIPTIONAL REGULATOR, MARR FAMILY"/>
    <property type="match status" value="1"/>
</dbReference>
<evidence type="ECO:0000259" key="1">
    <source>
        <dbReference type="PROSITE" id="PS50995"/>
    </source>
</evidence>
<comment type="caution">
    <text evidence="2">The sequence shown here is derived from an EMBL/GenBank/DDBJ whole genome shotgun (WGS) entry which is preliminary data.</text>
</comment>
<proteinExistence type="predicted"/>
<organism evidence="2 3">
    <name type="scientific">Speluncibacter jeojiensis</name>
    <dbReference type="NCBI Taxonomy" id="2710754"/>
    <lineage>
        <taxon>Bacteria</taxon>
        <taxon>Bacillati</taxon>
        <taxon>Actinomycetota</taxon>
        <taxon>Actinomycetes</taxon>
        <taxon>Mycobacteriales</taxon>
        <taxon>Speluncibacteraceae</taxon>
        <taxon>Speluncibacter</taxon>
    </lineage>
</organism>
<name>A0A9X4M2R6_9ACTN</name>
<evidence type="ECO:0000313" key="2">
    <source>
        <dbReference type="EMBL" id="MDG3016779.1"/>
    </source>
</evidence>
<feature type="domain" description="HTH marR-type" evidence="1">
    <location>
        <begin position="7"/>
        <end position="146"/>
    </location>
</feature>
<protein>
    <submittedName>
        <fullName evidence="2">MarR family transcriptional regulator</fullName>
    </submittedName>
</protein>
<dbReference type="SMART" id="SM00347">
    <property type="entry name" value="HTH_MARR"/>
    <property type="match status" value="1"/>
</dbReference>
<dbReference type="Gene3D" id="1.10.10.10">
    <property type="entry name" value="Winged helix-like DNA-binding domain superfamily/Winged helix DNA-binding domain"/>
    <property type="match status" value="1"/>
</dbReference>
<dbReference type="PROSITE" id="PS50995">
    <property type="entry name" value="HTH_MARR_2"/>
    <property type="match status" value="1"/>
</dbReference>
<gene>
    <name evidence="2" type="ORF">NVS88_19690</name>
</gene>
<dbReference type="InterPro" id="IPR036388">
    <property type="entry name" value="WH-like_DNA-bd_sf"/>
</dbReference>
<dbReference type="InterPro" id="IPR039422">
    <property type="entry name" value="MarR/SlyA-like"/>
</dbReference>
<dbReference type="PRINTS" id="PR00598">
    <property type="entry name" value="HTHMARR"/>
</dbReference>
<dbReference type="Proteomes" id="UP001152755">
    <property type="component" value="Unassembled WGS sequence"/>
</dbReference>
<dbReference type="GO" id="GO:0006950">
    <property type="term" value="P:response to stress"/>
    <property type="evidence" value="ECO:0007669"/>
    <property type="project" value="TreeGrafter"/>
</dbReference>
<accession>A0A9X4M2R6</accession>
<dbReference type="EMBL" id="JANRHA010000017">
    <property type="protein sequence ID" value="MDG3016779.1"/>
    <property type="molecule type" value="Genomic_DNA"/>
</dbReference>
<dbReference type="GO" id="GO:0003700">
    <property type="term" value="F:DNA-binding transcription factor activity"/>
    <property type="evidence" value="ECO:0007669"/>
    <property type="project" value="InterPro"/>
</dbReference>
<dbReference type="InterPro" id="IPR000835">
    <property type="entry name" value="HTH_MarR-typ"/>
</dbReference>
<dbReference type="PANTHER" id="PTHR33164:SF104">
    <property type="entry name" value="TRANSCRIPTIONAL REGULATORY PROTEIN"/>
    <property type="match status" value="1"/>
</dbReference>